<proteinExistence type="predicted"/>
<feature type="DNA-binding region" description="H-T-H motif" evidence="2">
    <location>
        <begin position="35"/>
        <end position="54"/>
    </location>
</feature>
<dbReference type="PROSITE" id="PS50977">
    <property type="entry name" value="HTH_TETR_2"/>
    <property type="match status" value="1"/>
</dbReference>
<dbReference type="EMBL" id="CP114040">
    <property type="protein sequence ID" value="WAS89686.1"/>
    <property type="molecule type" value="Genomic_DNA"/>
</dbReference>
<dbReference type="PANTHER" id="PTHR43479:SF7">
    <property type="entry name" value="TETR-FAMILY TRANSCRIPTIONAL REGULATOR"/>
    <property type="match status" value="1"/>
</dbReference>
<dbReference type="RefSeq" id="WP_269031996.1">
    <property type="nucleotide sequence ID" value="NZ_CP114040.1"/>
</dbReference>
<reference evidence="4" key="1">
    <citation type="submission" date="2022-11" db="EMBL/GenBank/DDBJ databases">
        <title>Minimal conservation of predation-associated metabolite biosynthetic gene clusters underscores biosynthetic potential of Myxococcota including descriptions for ten novel species: Archangium lansinium sp. nov., Myxococcus landrumus sp. nov., Nannocystis bai.</title>
        <authorList>
            <person name="Ahearne A."/>
            <person name="Stevens C."/>
            <person name="Dowd S."/>
        </authorList>
    </citation>
    <scope>NUCLEOTIDE SEQUENCE</scope>
    <source>
        <strain evidence="4">Fl3</strain>
    </source>
</reference>
<dbReference type="InterPro" id="IPR050624">
    <property type="entry name" value="HTH-type_Tx_Regulator"/>
</dbReference>
<dbReference type="Proteomes" id="UP001164459">
    <property type="component" value="Chromosome"/>
</dbReference>
<dbReference type="Gene3D" id="1.10.357.10">
    <property type="entry name" value="Tetracycline Repressor, domain 2"/>
    <property type="match status" value="1"/>
</dbReference>
<name>A0ABY7GRY4_9BACT</name>
<protein>
    <submittedName>
        <fullName evidence="4">Helix-turn-helix domain containing protein</fullName>
    </submittedName>
</protein>
<evidence type="ECO:0000313" key="4">
    <source>
        <dbReference type="EMBL" id="WAS89686.1"/>
    </source>
</evidence>
<sequence>MTRAGSTDARTKRTRLALRASLLALMSERGWEALRVSDICERAKVGRSTFYTHFADKEELLLSGFDELQGELRAAARAAAPRRLGFVRPLIEHVREGFWAATRRRLRALTSGRGGQIIRERLTRVVCELLDDEVAPLAPAGPLREVTTRYLAGALVELLLSEPTARRRLGSDELESLYCRLTLSVLRELPRGRGLG</sequence>
<accession>A0ABY7GRY4</accession>
<evidence type="ECO:0000259" key="3">
    <source>
        <dbReference type="PROSITE" id="PS50977"/>
    </source>
</evidence>
<dbReference type="InterPro" id="IPR009057">
    <property type="entry name" value="Homeodomain-like_sf"/>
</dbReference>
<keyword evidence="1 2" id="KW-0238">DNA-binding</keyword>
<dbReference type="PRINTS" id="PR00455">
    <property type="entry name" value="HTHTETR"/>
</dbReference>
<feature type="domain" description="HTH tetR-type" evidence="3">
    <location>
        <begin position="12"/>
        <end position="72"/>
    </location>
</feature>
<evidence type="ECO:0000313" key="5">
    <source>
        <dbReference type="Proteomes" id="UP001164459"/>
    </source>
</evidence>
<evidence type="ECO:0000256" key="2">
    <source>
        <dbReference type="PROSITE-ProRule" id="PRU00335"/>
    </source>
</evidence>
<evidence type="ECO:0000256" key="1">
    <source>
        <dbReference type="ARBA" id="ARBA00023125"/>
    </source>
</evidence>
<keyword evidence="5" id="KW-1185">Reference proteome</keyword>
<dbReference type="SUPFAM" id="SSF46689">
    <property type="entry name" value="Homeodomain-like"/>
    <property type="match status" value="1"/>
</dbReference>
<dbReference type="PANTHER" id="PTHR43479">
    <property type="entry name" value="ACREF/ENVCD OPERON REPRESSOR-RELATED"/>
    <property type="match status" value="1"/>
</dbReference>
<dbReference type="Pfam" id="PF00440">
    <property type="entry name" value="TetR_N"/>
    <property type="match status" value="1"/>
</dbReference>
<organism evidence="4 5">
    <name type="scientific">Nannocystis punicea</name>
    <dbReference type="NCBI Taxonomy" id="2995304"/>
    <lineage>
        <taxon>Bacteria</taxon>
        <taxon>Pseudomonadati</taxon>
        <taxon>Myxococcota</taxon>
        <taxon>Polyangia</taxon>
        <taxon>Nannocystales</taxon>
        <taxon>Nannocystaceae</taxon>
        <taxon>Nannocystis</taxon>
    </lineage>
</organism>
<gene>
    <name evidence="4" type="ORF">O0S08_26125</name>
</gene>
<dbReference type="InterPro" id="IPR001647">
    <property type="entry name" value="HTH_TetR"/>
</dbReference>